<gene>
    <name evidence="1" type="ORF">NIG5292_02362</name>
</gene>
<keyword evidence="2" id="KW-1185">Reference proteome</keyword>
<dbReference type="OrthoDB" id="7845594at2"/>
<reference evidence="1 2" key="1">
    <citation type="submission" date="2015-04" db="EMBL/GenBank/DDBJ databases">
        <authorList>
            <person name="Syromyatnikov M.Y."/>
            <person name="Popov V.N."/>
        </authorList>
    </citation>
    <scope>NUCLEOTIDE SEQUENCE [LARGE SCALE GENOMIC DNA]</scope>
    <source>
        <strain evidence="1 2">CECT 5292</strain>
    </source>
</reference>
<dbReference type="RefSeq" id="WP_048599721.1">
    <property type="nucleotide sequence ID" value="NZ_CVPC01000015.1"/>
</dbReference>
<evidence type="ECO:0000313" key="2">
    <source>
        <dbReference type="Proteomes" id="UP000048949"/>
    </source>
</evidence>
<organism evidence="1 2">
    <name type="scientific">Nereida ignava</name>
    <dbReference type="NCBI Taxonomy" id="282199"/>
    <lineage>
        <taxon>Bacteria</taxon>
        <taxon>Pseudomonadati</taxon>
        <taxon>Pseudomonadota</taxon>
        <taxon>Alphaproteobacteria</taxon>
        <taxon>Rhodobacterales</taxon>
        <taxon>Roseobacteraceae</taxon>
        <taxon>Nereida</taxon>
    </lineage>
</organism>
<name>A0A0U1NNI7_9RHOB</name>
<proteinExistence type="predicted"/>
<dbReference type="Proteomes" id="UP000048949">
    <property type="component" value="Unassembled WGS sequence"/>
</dbReference>
<protein>
    <submittedName>
        <fullName evidence="1">Uncharacterized protein</fullName>
    </submittedName>
</protein>
<evidence type="ECO:0000313" key="1">
    <source>
        <dbReference type="EMBL" id="CRK76305.1"/>
    </source>
</evidence>
<dbReference type="AlphaFoldDB" id="A0A0U1NNI7"/>
<accession>A0A0U1NNI7</accession>
<dbReference type="EMBL" id="CVQV01000015">
    <property type="protein sequence ID" value="CRK76305.1"/>
    <property type="molecule type" value="Genomic_DNA"/>
</dbReference>
<sequence>MGFEQRKQERLALVQHLMAQDWDVFGTLKFVNGRTIGRKTANKLLRSYWNKLDRVIYGKAAERQNMRVPRWCFAHEGADHENFHVHFVVPSPLQDTEHMCCLLNAIWAQHDTQTAPLAKNWIMPVQDRAAVTSYVTHEYWRLGSDTILDNLSWDAKQSTPPPQLALNEHYAQQQAHRITRAASPLWLHQAQQALQAQQARHEASGDLQMMERG</sequence>